<sequence>MRLGDIYAIALEHGIAKDPRGKDGVNDELNRLRESFEEMTELQKTAFDKERLSNPYADTRILNGDPDKDIKSLIIGIDMEVGEVVLADRLREKNGAPELVFAHHPEGKALAGFYNVMYMQADILYKFGVPINIAESLIEERVKEVEKGIMPLNHLRTVDAAKLLDMPMICVHTPSDNCVVDYLQNLMDEKSPRLVRDVIKIIEEIPEYKHAIENNNPPKLICGSDRHRVGKIFVDMTGGTEGSKKNYERLAIAGVGTIIAMHMTRDHIKEAEKFNLNVVIAGHIPSDNLGLNLILDKITEKEDIQIIPTSGFYRVKR</sequence>
<protein>
    <submittedName>
        <fullName evidence="1">NGG1p interacting factor NIF3</fullName>
    </submittedName>
</protein>
<evidence type="ECO:0000313" key="2">
    <source>
        <dbReference type="Proteomes" id="UP000266426"/>
    </source>
</evidence>
<name>A0A3A4R0A9_9BACT</name>
<comment type="caution">
    <text evidence="1">The sequence shown here is derived from an EMBL/GenBank/DDBJ whole genome shotgun (WGS) entry which is preliminary data.</text>
</comment>
<evidence type="ECO:0000313" key="1">
    <source>
        <dbReference type="EMBL" id="RJP59514.1"/>
    </source>
</evidence>
<dbReference type="AlphaFoldDB" id="A0A3A4R0A9"/>
<reference evidence="1 2" key="1">
    <citation type="journal article" date="2017" name="ISME J.">
        <title>Energy and carbon metabolisms in a deep terrestrial subsurface fluid microbial community.</title>
        <authorList>
            <person name="Momper L."/>
            <person name="Jungbluth S.P."/>
            <person name="Lee M.D."/>
            <person name="Amend J.P."/>
        </authorList>
    </citation>
    <scope>NUCLEOTIDE SEQUENCE [LARGE SCALE GENOMIC DNA]</scope>
    <source>
        <strain evidence="1">SURF_26</strain>
    </source>
</reference>
<gene>
    <name evidence="1" type="ORF">C4541_05675</name>
</gene>
<dbReference type="EMBL" id="QZJZ01000047">
    <property type="protein sequence ID" value="RJP59514.1"/>
    <property type="molecule type" value="Genomic_DNA"/>
</dbReference>
<proteinExistence type="predicted"/>
<accession>A0A3A4R0A9</accession>
<organism evidence="1 2">
    <name type="scientific">Candidatus Auribacter fodinae</name>
    <dbReference type="NCBI Taxonomy" id="2093366"/>
    <lineage>
        <taxon>Bacteria</taxon>
        <taxon>Pseudomonadati</taxon>
        <taxon>Candidatus Auribacterota</taxon>
        <taxon>Candidatus Auribacteria</taxon>
        <taxon>Candidatus Auribacterales</taxon>
        <taxon>Candidatus Auribacteraceae</taxon>
        <taxon>Candidatus Auribacter</taxon>
    </lineage>
</organism>
<dbReference type="Proteomes" id="UP000266426">
    <property type="component" value="Unassembled WGS sequence"/>
</dbReference>